<evidence type="ECO:0000256" key="4">
    <source>
        <dbReference type="ARBA" id="ARBA00023180"/>
    </source>
</evidence>
<protein>
    <submittedName>
        <fullName evidence="6">Uncharacterized protein</fullName>
    </submittedName>
</protein>
<dbReference type="Proteomes" id="UP000655225">
    <property type="component" value="Unassembled WGS sequence"/>
</dbReference>
<organism evidence="6 7">
    <name type="scientific">Tetracentron sinense</name>
    <name type="common">Spur-leaf</name>
    <dbReference type="NCBI Taxonomy" id="13715"/>
    <lineage>
        <taxon>Eukaryota</taxon>
        <taxon>Viridiplantae</taxon>
        <taxon>Streptophyta</taxon>
        <taxon>Embryophyta</taxon>
        <taxon>Tracheophyta</taxon>
        <taxon>Spermatophyta</taxon>
        <taxon>Magnoliopsida</taxon>
        <taxon>Trochodendrales</taxon>
        <taxon>Trochodendraceae</taxon>
        <taxon>Tetracentron</taxon>
    </lineage>
</organism>
<dbReference type="SUPFAM" id="SSF52266">
    <property type="entry name" value="SGNH hydrolase"/>
    <property type="match status" value="1"/>
</dbReference>
<name>A0A834Z2M1_TETSI</name>
<keyword evidence="7" id="KW-1185">Reference proteome</keyword>
<dbReference type="InterPro" id="IPR001087">
    <property type="entry name" value="GDSL"/>
</dbReference>
<dbReference type="CDD" id="cd01837">
    <property type="entry name" value="SGNH_plant_lipase_like"/>
    <property type="match status" value="2"/>
</dbReference>
<dbReference type="PANTHER" id="PTHR22835">
    <property type="entry name" value="ZINC FINGER FYVE DOMAIN CONTAINING PROTEIN"/>
    <property type="match status" value="1"/>
</dbReference>
<dbReference type="Gene3D" id="3.40.50.1110">
    <property type="entry name" value="SGNH hydrolase"/>
    <property type="match status" value="2"/>
</dbReference>
<dbReference type="EMBL" id="JABCRI010000010">
    <property type="protein sequence ID" value="KAF8399794.1"/>
    <property type="molecule type" value="Genomic_DNA"/>
</dbReference>
<evidence type="ECO:0000256" key="3">
    <source>
        <dbReference type="ARBA" id="ARBA00022801"/>
    </source>
</evidence>
<dbReference type="PANTHER" id="PTHR22835:SF546">
    <property type="entry name" value="GDSL-LIKE LIPASE_ACYLHYDROLASE"/>
    <property type="match status" value="1"/>
</dbReference>
<keyword evidence="2 5" id="KW-0732">Signal</keyword>
<dbReference type="AlphaFoldDB" id="A0A834Z2M1"/>
<dbReference type="InterPro" id="IPR036514">
    <property type="entry name" value="SGNH_hydro_sf"/>
</dbReference>
<dbReference type="Pfam" id="PF00657">
    <property type="entry name" value="Lipase_GDSL"/>
    <property type="match status" value="2"/>
</dbReference>
<feature type="signal peptide" evidence="5">
    <location>
        <begin position="1"/>
        <end position="23"/>
    </location>
</feature>
<comment type="similarity">
    <text evidence="1">Belongs to the 'GDSL' lipolytic enzyme family.</text>
</comment>
<evidence type="ECO:0000313" key="6">
    <source>
        <dbReference type="EMBL" id="KAF8399794.1"/>
    </source>
</evidence>
<dbReference type="GO" id="GO:0016788">
    <property type="term" value="F:hydrolase activity, acting on ester bonds"/>
    <property type="evidence" value="ECO:0007669"/>
    <property type="project" value="InterPro"/>
</dbReference>
<sequence>MEFARVLVTGFLVSWVFTVGGEAVMGLPPCDFPAIYNFGDSNSDTGGISAAFSPIPPPNGETFFRRPSGRVCDGRLLIDFMAEHLGLQYLSPYLDSIGTNFRHGANFATGGSTIRRQNETIFQSGASPFSLDVQIVQFDQFKARTSDLYNQAKKPSDRSKLPRPEDFSKAIYTLDIGQNDLAAGIRKMSYEQILASIPDILDQFSGAVQNLHQQGARTFWIHNTGPIGCLPASRMFFYTPKPGLLDQHGCIKAHNTMAVEFNRQLKDRVIKLRAQLPHASLTYIDIYAAKYGLISNTKNQGFVEPLKICCGHHEGYHVWCGQKENINGTEVYGGSCGNPSAYVSWDGVHYSHAANHWIANHVLNDEAGYCYFAVNGGDRPLSPARLCSPRGGLFPGAFAKGDRYGGLLRCCLGNKIGKKGFDERRREAMMGLPPCDFPAIYNFGDSNSDTGSISAAFLPVPPPNGDSFFRRPSGRVCDGRLLIDFIAEHLGLPYLSPYLDSIGTNFRHGANFATAGSTIRRQNETIFQHGVSPFSLDVQIVQFDEFKARTSDLYNQAKKPSERSNIPRPEDFSKAIYTFDIGQNDLGAGLRTMSYEKILASIPDILDQFSGAVQNLYEQGARTFWIHNTGPIGCLPASLLYFKPPKPGLIDKYGCIKDHNAMAVEFNKQLKDRVIKLRAQLPHASLTYVDIFAAKYGLISDTKNQGFVGPIEICCGHHHGDYHVWCGQKENRNGTEVYGGSCANPSAYVNWDGIHYSQAANHWIANHVLNGSLSEPHIPIAQACHKRLRM</sequence>
<proteinExistence type="inferred from homology"/>
<evidence type="ECO:0000256" key="5">
    <source>
        <dbReference type="SAM" id="SignalP"/>
    </source>
</evidence>
<dbReference type="InterPro" id="IPR035669">
    <property type="entry name" value="SGNH_plant_lipase-like"/>
</dbReference>
<comment type="caution">
    <text evidence="6">The sequence shown here is derived from an EMBL/GenBank/DDBJ whole genome shotgun (WGS) entry which is preliminary data.</text>
</comment>
<dbReference type="OrthoDB" id="1600564at2759"/>
<keyword evidence="3" id="KW-0378">Hydrolase</keyword>
<evidence type="ECO:0000256" key="1">
    <source>
        <dbReference type="ARBA" id="ARBA00008668"/>
    </source>
</evidence>
<feature type="chain" id="PRO_5032368893" evidence="5">
    <location>
        <begin position="24"/>
        <end position="790"/>
    </location>
</feature>
<reference evidence="6 7" key="1">
    <citation type="submission" date="2020-04" db="EMBL/GenBank/DDBJ databases">
        <title>Plant Genome Project.</title>
        <authorList>
            <person name="Zhang R.-G."/>
        </authorList>
    </citation>
    <scope>NUCLEOTIDE SEQUENCE [LARGE SCALE GENOMIC DNA]</scope>
    <source>
        <strain evidence="6">YNK0</strain>
        <tissue evidence="6">Leaf</tissue>
    </source>
</reference>
<dbReference type="OMA" id="SWDAVHY"/>
<gene>
    <name evidence="6" type="ORF">HHK36_015665</name>
</gene>
<accession>A0A834Z2M1</accession>
<keyword evidence="4" id="KW-0325">Glycoprotein</keyword>
<evidence type="ECO:0000313" key="7">
    <source>
        <dbReference type="Proteomes" id="UP000655225"/>
    </source>
</evidence>
<evidence type="ECO:0000256" key="2">
    <source>
        <dbReference type="ARBA" id="ARBA00022729"/>
    </source>
</evidence>